<dbReference type="SMART" id="SM00248">
    <property type="entry name" value="ANK"/>
    <property type="match status" value="9"/>
</dbReference>
<evidence type="ECO:0000256" key="3">
    <source>
        <dbReference type="PROSITE-ProRule" id="PRU00023"/>
    </source>
</evidence>
<dbReference type="PROSITE" id="PS50297">
    <property type="entry name" value="ANK_REP_REGION"/>
    <property type="match status" value="3"/>
</dbReference>
<organism evidence="4 5">
    <name type="scientific">Emergomyces africanus</name>
    <dbReference type="NCBI Taxonomy" id="1955775"/>
    <lineage>
        <taxon>Eukaryota</taxon>
        <taxon>Fungi</taxon>
        <taxon>Dikarya</taxon>
        <taxon>Ascomycota</taxon>
        <taxon>Pezizomycotina</taxon>
        <taxon>Eurotiomycetes</taxon>
        <taxon>Eurotiomycetidae</taxon>
        <taxon>Onygenales</taxon>
        <taxon>Ajellomycetaceae</taxon>
        <taxon>Emergomyces</taxon>
    </lineage>
</organism>
<feature type="repeat" description="ANK" evidence="3">
    <location>
        <begin position="270"/>
        <end position="302"/>
    </location>
</feature>
<proteinExistence type="predicted"/>
<dbReference type="SUPFAM" id="SSF48403">
    <property type="entry name" value="Ankyrin repeat"/>
    <property type="match status" value="2"/>
</dbReference>
<name>A0A1B7NWY5_9EURO</name>
<protein>
    <submittedName>
        <fullName evidence="4">Uncharacterized protein</fullName>
    </submittedName>
</protein>
<dbReference type="OrthoDB" id="4184442at2759"/>
<sequence length="537" mass="60482">MALQQNKVCLVRLPVELLYQIAAEIAFEHHINALAQTNRRLYEVLNPYLYRSLIRQYEGRETFIWAVTGGKLGTLRHLLTAGANPNFTDIENSNLPALSWAAIKGYEAIVSLLLTTNGIDPDPRDRLNRSPLSHATENGNAGVVKLLLATGAIDINSVDSADLYHQTPLVWAVAQLKIDPEPERECSKHLLPWSCWRMSGMAIKLYQNRQKRLYYEREHRKLQIKHQCPEPEWMYNQRKRQSYESRWAPDSPYDAIVNMLIDHGADLESGERTPLSWAAECGSRRLVELLLDRGADIESPTCSRSPLSWAAESGQTDIVELLLKRGARSGGHDSGYSSPLIFAARNGHTKVVQVLLNQPDATVKNPLINASTWSPLVEAAKRGHEATVRLLLRYHKEKWPDATLGDEAHFWAAYSGWESIFRQLIDAEWPIAKRSTGRPCGVAVLSGAVMGRNHSIVNLLLGKEGNVIDAQDKHGWTALTWAVRIEDQVMVDLLLKQGANPAFMEVPKLADEYPPHWRDRVGSTTQCYFDKYPVSFS</sequence>
<evidence type="ECO:0000313" key="5">
    <source>
        <dbReference type="Proteomes" id="UP000091918"/>
    </source>
</evidence>
<dbReference type="InterPro" id="IPR002110">
    <property type="entry name" value="Ankyrin_rpt"/>
</dbReference>
<keyword evidence="2 3" id="KW-0040">ANK repeat</keyword>
<feature type="repeat" description="ANK" evidence="3">
    <location>
        <begin position="127"/>
        <end position="152"/>
    </location>
</feature>
<evidence type="ECO:0000313" key="4">
    <source>
        <dbReference type="EMBL" id="OAX81292.1"/>
    </source>
</evidence>
<reference evidence="4 5" key="1">
    <citation type="submission" date="2015-07" db="EMBL/GenBank/DDBJ databases">
        <title>Emmonsia species relationships and genome sequence.</title>
        <authorList>
            <person name="Cuomo C.A."/>
            <person name="Schwartz I.S."/>
            <person name="Kenyon C."/>
            <person name="de Hoog G.S."/>
            <person name="Govender N.P."/>
            <person name="Botha A."/>
            <person name="Moreno L."/>
            <person name="de Vries M."/>
            <person name="Munoz J.F."/>
            <person name="Stielow J.B."/>
        </authorList>
    </citation>
    <scope>NUCLEOTIDE SEQUENCE [LARGE SCALE GENOMIC DNA]</scope>
    <source>
        <strain evidence="4 5">CBS 136260</strain>
    </source>
</reference>
<dbReference type="PANTHER" id="PTHR24198:SF165">
    <property type="entry name" value="ANKYRIN REPEAT-CONTAINING PROTEIN-RELATED"/>
    <property type="match status" value="1"/>
</dbReference>
<evidence type="ECO:0000256" key="1">
    <source>
        <dbReference type="ARBA" id="ARBA00022737"/>
    </source>
</evidence>
<gene>
    <name evidence="4" type="ORF">ACJ72_04369</name>
</gene>
<dbReference type="Proteomes" id="UP000091918">
    <property type="component" value="Unassembled WGS sequence"/>
</dbReference>
<comment type="caution">
    <text evidence="4">The sequence shown here is derived from an EMBL/GenBank/DDBJ whole genome shotgun (WGS) entry which is preliminary data.</text>
</comment>
<dbReference type="InterPro" id="IPR036770">
    <property type="entry name" value="Ankyrin_rpt-contain_sf"/>
</dbReference>
<dbReference type="STRING" id="1658172.A0A1B7NWY5"/>
<evidence type="ECO:0000256" key="2">
    <source>
        <dbReference type="ARBA" id="ARBA00023043"/>
    </source>
</evidence>
<dbReference type="PROSITE" id="PS50088">
    <property type="entry name" value="ANK_REPEAT"/>
    <property type="match status" value="3"/>
</dbReference>
<dbReference type="Gene3D" id="1.25.40.20">
    <property type="entry name" value="Ankyrin repeat-containing domain"/>
    <property type="match status" value="4"/>
</dbReference>
<keyword evidence="1" id="KW-0677">Repeat</keyword>
<dbReference type="Pfam" id="PF12796">
    <property type="entry name" value="Ank_2"/>
    <property type="match status" value="4"/>
</dbReference>
<keyword evidence="5" id="KW-1185">Reference proteome</keyword>
<dbReference type="EMBL" id="LGUA01000505">
    <property type="protein sequence ID" value="OAX81292.1"/>
    <property type="molecule type" value="Genomic_DNA"/>
</dbReference>
<dbReference type="AlphaFoldDB" id="A0A1B7NWY5"/>
<feature type="repeat" description="ANK" evidence="3">
    <location>
        <begin position="302"/>
        <end position="334"/>
    </location>
</feature>
<dbReference type="PANTHER" id="PTHR24198">
    <property type="entry name" value="ANKYRIN REPEAT AND PROTEIN KINASE DOMAIN-CONTAINING PROTEIN"/>
    <property type="match status" value="1"/>
</dbReference>
<accession>A0A1B7NWY5</accession>